<protein>
    <recommendedName>
        <fullName evidence="2 3">Heme chaperone HemW</fullName>
    </recommendedName>
</protein>
<feature type="domain" description="Radical SAM core" evidence="4">
    <location>
        <begin position="1"/>
        <end position="223"/>
    </location>
</feature>
<keyword evidence="3" id="KW-0004">4Fe-4S</keyword>
<dbReference type="CDD" id="cd01335">
    <property type="entry name" value="Radical_SAM"/>
    <property type="match status" value="1"/>
</dbReference>
<dbReference type="SFLD" id="SFLDF00288">
    <property type="entry name" value="HemN-like__clustered_with_nucl"/>
    <property type="match status" value="1"/>
</dbReference>
<dbReference type="PANTHER" id="PTHR13932:SF5">
    <property type="entry name" value="RADICAL S-ADENOSYL METHIONINE DOMAIN-CONTAINING PROTEIN 1, MITOCHONDRIAL"/>
    <property type="match status" value="1"/>
</dbReference>
<dbReference type="NCBIfam" id="TIGR00539">
    <property type="entry name" value="hemN_rel"/>
    <property type="match status" value="1"/>
</dbReference>
<dbReference type="Gene3D" id="3.80.30.20">
    <property type="entry name" value="tm_1862 like domain"/>
    <property type="match status" value="1"/>
</dbReference>
<gene>
    <name evidence="5" type="primary">hemW</name>
    <name evidence="5" type="ORF">NE663_04440</name>
</gene>
<keyword evidence="3" id="KW-0479">Metal-binding</keyword>
<comment type="subcellular location">
    <subcellularLocation>
        <location evidence="3">Cytoplasm</location>
    </subcellularLocation>
</comment>
<dbReference type="InterPro" id="IPR058240">
    <property type="entry name" value="rSAM_sf"/>
</dbReference>
<dbReference type="PROSITE" id="PS51918">
    <property type="entry name" value="RADICAL_SAM"/>
    <property type="match status" value="1"/>
</dbReference>
<evidence type="ECO:0000256" key="1">
    <source>
        <dbReference type="ARBA" id="ARBA00006100"/>
    </source>
</evidence>
<dbReference type="Proteomes" id="UP001524435">
    <property type="component" value="Unassembled WGS sequence"/>
</dbReference>
<dbReference type="InterPro" id="IPR004559">
    <property type="entry name" value="HemW-like"/>
</dbReference>
<dbReference type="RefSeq" id="WP_102266395.1">
    <property type="nucleotide sequence ID" value="NZ_CALVCM010000031.1"/>
</dbReference>
<evidence type="ECO:0000313" key="6">
    <source>
        <dbReference type="Proteomes" id="UP001524435"/>
    </source>
</evidence>
<dbReference type="InterPro" id="IPR023404">
    <property type="entry name" value="rSAM_horseshoe"/>
</dbReference>
<dbReference type="SUPFAM" id="SSF102114">
    <property type="entry name" value="Radical SAM enzymes"/>
    <property type="match status" value="1"/>
</dbReference>
<keyword evidence="3" id="KW-0408">Iron</keyword>
<comment type="similarity">
    <text evidence="1">Belongs to the anaerobic coproporphyrinogen-III oxidase family. HemW subfamily.</text>
</comment>
<keyword evidence="6" id="KW-1185">Reference proteome</keyword>
<evidence type="ECO:0000256" key="2">
    <source>
        <dbReference type="ARBA" id="ARBA00017228"/>
    </source>
</evidence>
<dbReference type="PANTHER" id="PTHR13932">
    <property type="entry name" value="COPROPORPHYRINIGEN III OXIDASE"/>
    <property type="match status" value="1"/>
</dbReference>
<dbReference type="Pfam" id="PF04055">
    <property type="entry name" value="Radical_SAM"/>
    <property type="match status" value="1"/>
</dbReference>
<dbReference type="SFLD" id="SFLDG01082">
    <property type="entry name" value="B12-binding_domain_containing"/>
    <property type="match status" value="1"/>
</dbReference>
<dbReference type="SMART" id="SM00729">
    <property type="entry name" value="Elp3"/>
    <property type="match status" value="1"/>
</dbReference>
<accession>A0ABT1SJV6</accession>
<dbReference type="InterPro" id="IPR006638">
    <property type="entry name" value="Elp3/MiaA/NifB-like_rSAM"/>
</dbReference>
<dbReference type="InterPro" id="IPR010723">
    <property type="entry name" value="HemN_C"/>
</dbReference>
<comment type="caution">
    <text evidence="5">The sequence shown here is derived from an EMBL/GenBank/DDBJ whole genome shotgun (WGS) entry which is preliminary data.</text>
</comment>
<organism evidence="5 6">
    <name type="scientific">Massilicoli timonensis</name>
    <dbReference type="NCBI Taxonomy" id="2015901"/>
    <lineage>
        <taxon>Bacteria</taxon>
        <taxon>Bacillati</taxon>
        <taxon>Bacillota</taxon>
        <taxon>Erysipelotrichia</taxon>
        <taxon>Erysipelotrichales</taxon>
        <taxon>Erysipelotrichaceae</taxon>
        <taxon>Massilicoli</taxon>
    </lineage>
</organism>
<proteinExistence type="inferred from homology"/>
<keyword evidence="3" id="KW-0349">Heme</keyword>
<evidence type="ECO:0000256" key="3">
    <source>
        <dbReference type="RuleBase" id="RU364116"/>
    </source>
</evidence>
<keyword evidence="3" id="KW-0411">Iron-sulfur</keyword>
<comment type="function">
    <text evidence="3">Probably acts as a heme chaperone, transferring heme to an unknown acceptor. Binds one molecule of heme per monomer, possibly covalently. Binds 1 [4Fe-4S] cluster. The cluster is coordinated with 3 cysteines and an exchangeable S-adenosyl-L-methionine.</text>
</comment>
<keyword evidence="3" id="KW-0143">Chaperone</keyword>
<dbReference type="SFLD" id="SFLDF00562">
    <property type="entry name" value="HemN-like__clustered_with_heat"/>
    <property type="match status" value="1"/>
</dbReference>
<dbReference type="SFLD" id="SFLDG01065">
    <property type="entry name" value="anaerobic_coproporphyrinogen-I"/>
    <property type="match status" value="1"/>
</dbReference>
<dbReference type="InterPro" id="IPR034505">
    <property type="entry name" value="Coproporphyrinogen-III_oxidase"/>
</dbReference>
<evidence type="ECO:0000259" key="4">
    <source>
        <dbReference type="PROSITE" id="PS51918"/>
    </source>
</evidence>
<dbReference type="InterPro" id="IPR007197">
    <property type="entry name" value="rSAM"/>
</dbReference>
<sequence>MVESAYLHVPFCKSICAYCDFFRYGSSETLQEQWLKQVSADLEALDLASLKTFYIGGGTPSALSPSQLERLLAVIASRTPQLEEFTMEINPDCFDEEKLRICMKYGINRLSIGVQSMDDTLLQAMNRRHNVQMVHEVIKLCKAHGLVNLSIDLIYALPDQSLSKWQETLREAVALDVPHISLYALSIEPNSLYGRKQVQKADDELEADEYEWAIAFLTEHGYRQYEVSNFAKAGYESRHNLAYWHYDDFYGIGCGASGKEKHIRYDNERNLMAYLKGMRAKETITLSKEEEMFEFLMMGLRLCDGISLSVFENRFACSFFDVYQEAYAKLSAQGLLVNEGDRIKTTPQGLHLLHEVLLALM</sequence>
<dbReference type="Pfam" id="PF06969">
    <property type="entry name" value="HemN_C"/>
    <property type="match status" value="1"/>
</dbReference>
<dbReference type="SFLD" id="SFLDS00029">
    <property type="entry name" value="Radical_SAM"/>
    <property type="match status" value="1"/>
</dbReference>
<reference evidence="5 6" key="1">
    <citation type="submission" date="2022-06" db="EMBL/GenBank/DDBJ databases">
        <title>Isolation of gut microbiota from human fecal samples.</title>
        <authorList>
            <person name="Pamer E.G."/>
            <person name="Barat B."/>
            <person name="Waligurski E."/>
            <person name="Medina S."/>
            <person name="Paddock L."/>
            <person name="Mostad J."/>
        </authorList>
    </citation>
    <scope>NUCLEOTIDE SEQUENCE [LARGE SCALE GENOMIC DNA]</scope>
    <source>
        <strain evidence="5 6">DFI.6.1</strain>
    </source>
</reference>
<evidence type="ECO:0000313" key="5">
    <source>
        <dbReference type="EMBL" id="MCQ5121506.1"/>
    </source>
</evidence>
<keyword evidence="3" id="KW-0963">Cytoplasm</keyword>
<dbReference type="EMBL" id="JANGCH010000004">
    <property type="protein sequence ID" value="MCQ5121506.1"/>
    <property type="molecule type" value="Genomic_DNA"/>
</dbReference>
<keyword evidence="3" id="KW-0949">S-adenosyl-L-methionine</keyword>
<name>A0ABT1SJV6_9FIRM</name>